<evidence type="ECO:0000256" key="2">
    <source>
        <dbReference type="SAM" id="SignalP"/>
    </source>
</evidence>
<dbReference type="AlphaFoldDB" id="A0A1L7X949"/>
<keyword evidence="2" id="KW-0732">Signal</keyword>
<gene>
    <name evidence="3" type="ORF">PAC_11446</name>
</gene>
<dbReference type="OrthoDB" id="5340163at2759"/>
<dbReference type="Pfam" id="PF14022">
    <property type="entry name" value="DUF4238"/>
    <property type="match status" value="2"/>
</dbReference>
<evidence type="ECO:0000313" key="4">
    <source>
        <dbReference type="Proteomes" id="UP000184330"/>
    </source>
</evidence>
<keyword evidence="4" id="KW-1185">Reference proteome</keyword>
<dbReference type="InterPro" id="IPR025332">
    <property type="entry name" value="DUF4238"/>
</dbReference>
<feature type="signal peptide" evidence="2">
    <location>
        <begin position="1"/>
        <end position="18"/>
    </location>
</feature>
<protein>
    <submittedName>
        <fullName evidence="3">Uncharacterized protein</fullName>
    </submittedName>
</protein>
<evidence type="ECO:0000256" key="1">
    <source>
        <dbReference type="SAM" id="MobiDB-lite"/>
    </source>
</evidence>
<feature type="compositionally biased region" description="Polar residues" evidence="1">
    <location>
        <begin position="89"/>
        <end position="99"/>
    </location>
</feature>
<proteinExistence type="predicted"/>
<feature type="chain" id="PRO_5013132151" evidence="2">
    <location>
        <begin position="19"/>
        <end position="661"/>
    </location>
</feature>
<evidence type="ECO:0000313" key="3">
    <source>
        <dbReference type="EMBL" id="CZR61549.1"/>
    </source>
</evidence>
<name>A0A1L7X949_9HELO</name>
<organism evidence="3 4">
    <name type="scientific">Phialocephala subalpina</name>
    <dbReference type="NCBI Taxonomy" id="576137"/>
    <lineage>
        <taxon>Eukaryota</taxon>
        <taxon>Fungi</taxon>
        <taxon>Dikarya</taxon>
        <taxon>Ascomycota</taxon>
        <taxon>Pezizomycotina</taxon>
        <taxon>Leotiomycetes</taxon>
        <taxon>Helotiales</taxon>
        <taxon>Mollisiaceae</taxon>
        <taxon>Phialocephala</taxon>
        <taxon>Phialocephala fortinii species complex</taxon>
    </lineage>
</organism>
<dbReference type="EMBL" id="FJOG01000018">
    <property type="protein sequence ID" value="CZR61549.1"/>
    <property type="molecule type" value="Genomic_DNA"/>
</dbReference>
<sequence length="661" mass="75605">MQEARIVVVGVLLSLVLRLQIPDDLTPNSRSHVHFHLFALKYHSFGIVDDTEVPLSLPCSSGHSAGIAPFNSSETDAKSLGLSYDASRRSSPTASIAKSSRSEPASRYHHYVPQFILRNFAHAYRPKGKLDRDPNPGINRGEKVVHGINLANAKAEFTESKVAKTFGVQDLFLDVRHPSNQQHVEEMFGKLEENALRSKTLFENDYAGGDKQQLKGYMRRKGFMKPIEVWLDDIQAFLEINMDINSGWQDELSKRRILRMLRVSTKALRLQLLTERRVIWYQVSIPNNHVFAHISPKLTMILRSNFLPIPVEDVQPDAKFLRDMMRKMAMELHDSPETATSFLADLPTTKPHNSYTQYLNGAPVPVSAMPIFSPSDVFYFRFFPLPSEQVGKINVVFLEEAHNNSIIAFKSKASLLRTVEFYLHFEEPDQMRHFKVARSYKLVKTTFGRSAKFKIAKEEIVTVILGNVSDQIQNLISSDPAMIAIYSKLSRTLLKLRIKLDTWTKRLDECIREKSRQNLQDFYCQLPPPRIWIYLKRVRFMFKDGTILGPGGEFIDKRLPREHLHGPEDAVANMWEIFLPGRFPHVMYYATTNHHHLTNPDFRLKGELTLDDDGLKRINQDRALAFGPQGRWNSRDRCAGVENADFFSSPQAVSAIVARKA</sequence>
<accession>A0A1L7X949</accession>
<dbReference type="Proteomes" id="UP000184330">
    <property type="component" value="Unassembled WGS sequence"/>
</dbReference>
<feature type="region of interest" description="Disordered" evidence="1">
    <location>
        <begin position="81"/>
        <end position="105"/>
    </location>
</feature>
<reference evidence="3 4" key="1">
    <citation type="submission" date="2016-03" db="EMBL/GenBank/DDBJ databases">
        <authorList>
            <person name="Ploux O."/>
        </authorList>
    </citation>
    <scope>NUCLEOTIDE SEQUENCE [LARGE SCALE GENOMIC DNA]</scope>
    <source>
        <strain evidence="3 4">UAMH 11012</strain>
    </source>
</reference>